<keyword evidence="3 8" id="KW-0808">Transferase</keyword>
<dbReference type="Proteomes" id="UP001305815">
    <property type="component" value="Chromosome"/>
</dbReference>
<sequence>MKIGIMGGTFDPIHNGHLMLGDYACREYFLDEVWFMPNGNPPHKDNASIELSAEERARMVSLAIREYPSFRLEDYEIKRRGVSCSYETMEHLTKLYPKDSFYFIIGADSLFAIETWRSPERLFATCTILAAFRGDKNSRAIMNGKIRRLRRKYDADIRLLDTPVMDVSSHELRSWIREGKDVSALIPKTVEAYINEHQLYRQ</sequence>
<keyword evidence="11" id="KW-1185">Reference proteome</keyword>
<keyword evidence="8" id="KW-0520">NAD</keyword>
<evidence type="ECO:0000256" key="2">
    <source>
        <dbReference type="ARBA" id="ARBA00005019"/>
    </source>
</evidence>
<comment type="catalytic activity">
    <reaction evidence="7 8">
        <text>nicotinate beta-D-ribonucleotide + ATP + H(+) = deamido-NAD(+) + diphosphate</text>
        <dbReference type="Rhea" id="RHEA:22860"/>
        <dbReference type="ChEBI" id="CHEBI:15378"/>
        <dbReference type="ChEBI" id="CHEBI:30616"/>
        <dbReference type="ChEBI" id="CHEBI:33019"/>
        <dbReference type="ChEBI" id="CHEBI:57502"/>
        <dbReference type="ChEBI" id="CHEBI:58437"/>
        <dbReference type="EC" id="2.7.7.18"/>
    </reaction>
</comment>
<dbReference type="PANTHER" id="PTHR39321">
    <property type="entry name" value="NICOTINATE-NUCLEOTIDE ADENYLYLTRANSFERASE-RELATED"/>
    <property type="match status" value="1"/>
</dbReference>
<keyword evidence="8" id="KW-0662">Pyridine nucleotide biosynthesis</keyword>
<keyword evidence="4 8" id="KW-0548">Nucleotidyltransferase</keyword>
<protein>
    <recommendedName>
        <fullName evidence="8">Probable nicotinate-nucleotide adenylyltransferase</fullName>
        <ecNumber evidence="8">2.7.7.18</ecNumber>
    </recommendedName>
    <alternativeName>
        <fullName evidence="8">Deamido-NAD(+) diphosphorylase</fullName>
    </alternativeName>
    <alternativeName>
        <fullName evidence="8">Deamido-NAD(+) pyrophosphorylase</fullName>
    </alternativeName>
    <alternativeName>
        <fullName evidence="8">Nicotinate mononucleotide adenylyltransferase</fullName>
        <shortName evidence="8">NaMN adenylyltransferase</shortName>
    </alternativeName>
</protein>
<keyword evidence="5 8" id="KW-0547">Nucleotide-binding</keyword>
<keyword evidence="6 8" id="KW-0067">ATP-binding</keyword>
<evidence type="ECO:0000256" key="8">
    <source>
        <dbReference type="HAMAP-Rule" id="MF_00244"/>
    </source>
</evidence>
<comment type="function">
    <text evidence="1 8">Catalyzes the reversible adenylation of nicotinate mononucleotide (NaMN) to nicotinic acid adenine dinucleotide (NaAD).</text>
</comment>
<dbReference type="NCBIfam" id="NF000840">
    <property type="entry name" value="PRK00071.1-3"/>
    <property type="match status" value="1"/>
</dbReference>
<accession>A0ABM8I3L7</accession>
<evidence type="ECO:0000256" key="3">
    <source>
        <dbReference type="ARBA" id="ARBA00022679"/>
    </source>
</evidence>
<dbReference type="EC" id="2.7.7.18" evidence="8"/>
<evidence type="ECO:0000256" key="4">
    <source>
        <dbReference type="ARBA" id="ARBA00022695"/>
    </source>
</evidence>
<dbReference type="NCBIfam" id="TIGR00482">
    <property type="entry name" value="nicotinate (nicotinamide) nucleotide adenylyltransferase"/>
    <property type="match status" value="1"/>
</dbReference>
<dbReference type="Pfam" id="PF01467">
    <property type="entry name" value="CTP_transf_like"/>
    <property type="match status" value="1"/>
</dbReference>
<proteinExistence type="inferred from homology"/>
<evidence type="ECO:0000313" key="10">
    <source>
        <dbReference type="EMBL" id="BDZ77575.1"/>
    </source>
</evidence>
<name>A0ABM8I3L7_9FIRM</name>
<dbReference type="CDD" id="cd02165">
    <property type="entry name" value="NMNAT"/>
    <property type="match status" value="1"/>
</dbReference>
<evidence type="ECO:0000259" key="9">
    <source>
        <dbReference type="Pfam" id="PF01467"/>
    </source>
</evidence>
<evidence type="ECO:0000256" key="7">
    <source>
        <dbReference type="ARBA" id="ARBA00048721"/>
    </source>
</evidence>
<reference evidence="11" key="1">
    <citation type="journal article" date="2023" name="Int. J. Syst. Evol. Microbiol.">
        <title>Claveliimonas bilis gen. nov., sp. nov., deoxycholic acid-producing bacteria isolated from human faeces, and reclassification of Sellimonas monacensis Zenner et al. 2021 as Claveliimonas monacensis comb. nov.</title>
        <authorList>
            <person name="Hisatomi A."/>
            <person name="Kastawa N.W.E.P.G."/>
            <person name="Song I."/>
            <person name="Ohkuma M."/>
            <person name="Fukiya S."/>
            <person name="Sakamoto M."/>
        </authorList>
    </citation>
    <scope>NUCLEOTIDE SEQUENCE [LARGE SCALE GENOMIC DNA]</scope>
    <source>
        <strain evidence="11">12BBH14</strain>
    </source>
</reference>
<organism evidence="10 11">
    <name type="scientific">Claveliimonas bilis</name>
    <dbReference type="NCBI Taxonomy" id="3028070"/>
    <lineage>
        <taxon>Bacteria</taxon>
        <taxon>Bacillati</taxon>
        <taxon>Bacillota</taxon>
        <taxon>Clostridia</taxon>
        <taxon>Lachnospirales</taxon>
        <taxon>Lachnospiraceae</taxon>
        <taxon>Claveliimonas</taxon>
    </lineage>
</organism>
<evidence type="ECO:0000313" key="11">
    <source>
        <dbReference type="Proteomes" id="UP001305815"/>
    </source>
</evidence>
<dbReference type="PANTHER" id="PTHR39321:SF3">
    <property type="entry name" value="PHOSPHOPANTETHEINE ADENYLYLTRANSFERASE"/>
    <property type="match status" value="1"/>
</dbReference>
<feature type="domain" description="Cytidyltransferase-like" evidence="9">
    <location>
        <begin position="5"/>
        <end position="173"/>
    </location>
</feature>
<dbReference type="NCBIfam" id="TIGR00125">
    <property type="entry name" value="cyt_tran_rel"/>
    <property type="match status" value="1"/>
</dbReference>
<dbReference type="InterPro" id="IPR004821">
    <property type="entry name" value="Cyt_trans-like"/>
</dbReference>
<dbReference type="EMBL" id="AP027742">
    <property type="protein sequence ID" value="BDZ77575.1"/>
    <property type="molecule type" value="Genomic_DNA"/>
</dbReference>
<gene>
    <name evidence="8 10" type="primary">nadD</name>
    <name evidence="10" type="ORF">Lac1_17580</name>
</gene>
<evidence type="ECO:0000256" key="1">
    <source>
        <dbReference type="ARBA" id="ARBA00002324"/>
    </source>
</evidence>
<evidence type="ECO:0000256" key="5">
    <source>
        <dbReference type="ARBA" id="ARBA00022741"/>
    </source>
</evidence>
<dbReference type="RefSeq" id="WP_256195185.1">
    <property type="nucleotide sequence ID" value="NZ_AP027742.1"/>
</dbReference>
<comment type="similarity">
    <text evidence="8">Belongs to the NadD family.</text>
</comment>
<dbReference type="GO" id="GO:0016779">
    <property type="term" value="F:nucleotidyltransferase activity"/>
    <property type="evidence" value="ECO:0007669"/>
    <property type="project" value="UniProtKB-KW"/>
</dbReference>
<evidence type="ECO:0000256" key="6">
    <source>
        <dbReference type="ARBA" id="ARBA00022840"/>
    </source>
</evidence>
<dbReference type="InterPro" id="IPR005248">
    <property type="entry name" value="NadD/NMNAT"/>
</dbReference>
<dbReference type="HAMAP" id="MF_00244">
    <property type="entry name" value="NaMN_adenylyltr"/>
    <property type="match status" value="1"/>
</dbReference>
<comment type="pathway">
    <text evidence="2 8">Cofactor biosynthesis; NAD(+) biosynthesis; deamido-NAD(+) from nicotinate D-ribonucleotide: step 1/1.</text>
</comment>